<proteinExistence type="predicted"/>
<evidence type="ECO:0000313" key="3">
    <source>
        <dbReference type="RefSeq" id="XP_025060889.1"/>
    </source>
</evidence>
<sequence length="275" mass="29643">MVMRNCIMVPCGCKKAVLGMKVRTPLHTHSPLHTSLAYTQLLTHSVACMLSLAHSASCTVACTLSCLPTVSQSVTCTHTQFLTSCSVTCTHTLSLTSHLHTSCLHSHCPSLVTRTLVARIHCPSLVTCTLVARTLSHSHTINYTDSVADVVHTGSLSFLFHFPTPRPAGRLARATPRPGPPPPYLKEPGTGGVPSGAGARARTLLYHWNIIHFKFAAAPVEGHGKIPINFNEGRTFPSVNIPVLHINTEAAPQEKLVMDTIILLHLPETLHAVSE</sequence>
<dbReference type="Proteomes" id="UP000189705">
    <property type="component" value="Unplaced"/>
</dbReference>
<feature type="region of interest" description="Disordered" evidence="1">
    <location>
        <begin position="169"/>
        <end position="196"/>
    </location>
</feature>
<reference evidence="3" key="1">
    <citation type="submission" date="2025-08" db="UniProtKB">
        <authorList>
            <consortium name="RefSeq"/>
        </authorList>
    </citation>
    <scope>IDENTIFICATION</scope>
</reference>
<dbReference type="GeneID" id="112550421"/>
<dbReference type="AlphaFoldDB" id="A0A3Q0GM99"/>
<evidence type="ECO:0000256" key="1">
    <source>
        <dbReference type="SAM" id="MobiDB-lite"/>
    </source>
</evidence>
<organism evidence="2 3">
    <name type="scientific">Alligator sinensis</name>
    <name type="common">Chinese alligator</name>
    <dbReference type="NCBI Taxonomy" id="38654"/>
    <lineage>
        <taxon>Eukaryota</taxon>
        <taxon>Metazoa</taxon>
        <taxon>Chordata</taxon>
        <taxon>Craniata</taxon>
        <taxon>Vertebrata</taxon>
        <taxon>Euteleostomi</taxon>
        <taxon>Archelosauria</taxon>
        <taxon>Archosauria</taxon>
        <taxon>Crocodylia</taxon>
        <taxon>Alligatoridae</taxon>
        <taxon>Alligatorinae</taxon>
        <taxon>Alligator</taxon>
    </lineage>
</organism>
<dbReference type="InParanoid" id="A0A3Q0GM99"/>
<dbReference type="RefSeq" id="XP_025060889.1">
    <property type="nucleotide sequence ID" value="XM_025205104.1"/>
</dbReference>
<protein>
    <submittedName>
        <fullName evidence="3">Uncharacterized protein LOC112550421</fullName>
    </submittedName>
</protein>
<dbReference type="KEGG" id="asn:112550421"/>
<gene>
    <name evidence="3" type="primary">LOC112550421</name>
</gene>
<evidence type="ECO:0000313" key="2">
    <source>
        <dbReference type="Proteomes" id="UP000189705"/>
    </source>
</evidence>
<keyword evidence="2" id="KW-1185">Reference proteome</keyword>
<name>A0A3Q0GM99_ALLSI</name>
<accession>A0A3Q0GM99</accession>